<evidence type="ECO:0000313" key="1">
    <source>
        <dbReference type="EMBL" id="VDM03164.1"/>
    </source>
</evidence>
<dbReference type="Proteomes" id="UP000275846">
    <property type="component" value="Unassembled WGS sequence"/>
</dbReference>
<organism evidence="3">
    <name type="scientific">Schistocephalus solidus</name>
    <name type="common">Tapeworm</name>
    <dbReference type="NCBI Taxonomy" id="70667"/>
    <lineage>
        <taxon>Eukaryota</taxon>
        <taxon>Metazoa</taxon>
        <taxon>Spiralia</taxon>
        <taxon>Lophotrochozoa</taxon>
        <taxon>Platyhelminthes</taxon>
        <taxon>Cestoda</taxon>
        <taxon>Eucestoda</taxon>
        <taxon>Diphyllobothriidea</taxon>
        <taxon>Diphyllobothriidae</taxon>
        <taxon>Schistocephalus</taxon>
    </lineage>
</organism>
<dbReference type="EMBL" id="UYSU01041514">
    <property type="protein sequence ID" value="VDM03164.1"/>
    <property type="molecule type" value="Genomic_DNA"/>
</dbReference>
<evidence type="ECO:0000313" key="2">
    <source>
        <dbReference type="Proteomes" id="UP000275846"/>
    </source>
</evidence>
<reference evidence="1 2" key="2">
    <citation type="submission" date="2018-11" db="EMBL/GenBank/DDBJ databases">
        <authorList>
            <consortium name="Pathogen Informatics"/>
        </authorList>
    </citation>
    <scope>NUCLEOTIDE SEQUENCE [LARGE SCALE GENOMIC DNA]</scope>
    <source>
        <strain evidence="1 2">NST_G2</strain>
    </source>
</reference>
<accession>A0A183TJY0</accession>
<dbReference type="AlphaFoldDB" id="A0A183TJY0"/>
<gene>
    <name evidence="1" type="ORF">SSLN_LOCUS16778</name>
</gene>
<sequence length="147" mass="16518">MTVQMIEMGTGEDFPGDFVQRYAWVIITELSVLLPLVELDDGRVFEILRNFSLAPHALEECFEFCHQPGPTVLVDCRWNCVGSRASTGALRLCQSNAREIPHGHFNLAERLHHKSHCESRKLAFYPLPPDCSFASTFESPKPTVSVA</sequence>
<dbReference type="WBParaSite" id="SSLN_0001741801-mRNA-1">
    <property type="protein sequence ID" value="SSLN_0001741801-mRNA-1"/>
    <property type="gene ID" value="SSLN_0001741801"/>
</dbReference>
<name>A0A183TJY0_SCHSO</name>
<reference evidence="3" key="1">
    <citation type="submission" date="2016-06" db="UniProtKB">
        <authorList>
            <consortium name="WormBaseParasite"/>
        </authorList>
    </citation>
    <scope>IDENTIFICATION</scope>
</reference>
<keyword evidence="2" id="KW-1185">Reference proteome</keyword>
<proteinExistence type="predicted"/>
<protein>
    <submittedName>
        <fullName evidence="3">Apple domain-containing protein</fullName>
    </submittedName>
</protein>
<evidence type="ECO:0000313" key="3">
    <source>
        <dbReference type="WBParaSite" id="SSLN_0001741801-mRNA-1"/>
    </source>
</evidence>